<protein>
    <submittedName>
        <fullName evidence="2">Uncharacterized protein</fullName>
    </submittedName>
</protein>
<name>A0A6L2N842_TANCI</name>
<dbReference type="EMBL" id="BKCJ010008462">
    <property type="protein sequence ID" value="GEU82353.1"/>
    <property type="molecule type" value="Genomic_DNA"/>
</dbReference>
<accession>A0A6L2N842</accession>
<evidence type="ECO:0000256" key="1">
    <source>
        <dbReference type="SAM" id="MobiDB-lite"/>
    </source>
</evidence>
<evidence type="ECO:0000313" key="2">
    <source>
        <dbReference type="EMBL" id="GEU82353.1"/>
    </source>
</evidence>
<comment type="caution">
    <text evidence="2">The sequence shown here is derived from an EMBL/GenBank/DDBJ whole genome shotgun (WGS) entry which is preliminary data.</text>
</comment>
<proteinExistence type="predicted"/>
<feature type="compositionally biased region" description="Low complexity" evidence="1">
    <location>
        <begin position="46"/>
        <end position="65"/>
    </location>
</feature>
<reference evidence="2" key="1">
    <citation type="journal article" date="2019" name="Sci. Rep.">
        <title>Draft genome of Tanacetum cinerariifolium, the natural source of mosquito coil.</title>
        <authorList>
            <person name="Yamashiro T."/>
            <person name="Shiraishi A."/>
            <person name="Satake H."/>
            <person name="Nakayama K."/>
        </authorList>
    </citation>
    <scope>NUCLEOTIDE SEQUENCE</scope>
</reference>
<gene>
    <name evidence="2" type="ORF">Tci_054331</name>
</gene>
<sequence>MAATVGQRRSTPPAIGQRRRVTVVIGGQRRSTPPTTSQRWRSTTVAGGEPPLTAAGPPLTTTGPPVNGGGWAGQRAGLGRSGSGRGWVRVGSGPGPPCGMPRVSHVCTRVSHVCPSGIHVAADVDNKHTWESNPVLVVGVLAKTKRTTALGSGLNYITPYLLFNPYLN</sequence>
<feature type="compositionally biased region" description="Polar residues" evidence="1">
    <location>
        <begin position="29"/>
        <end position="45"/>
    </location>
</feature>
<feature type="region of interest" description="Disordered" evidence="1">
    <location>
        <begin position="26"/>
        <end position="84"/>
    </location>
</feature>
<dbReference type="AlphaFoldDB" id="A0A6L2N842"/>
<organism evidence="2">
    <name type="scientific">Tanacetum cinerariifolium</name>
    <name type="common">Dalmatian daisy</name>
    <name type="synonym">Chrysanthemum cinerariifolium</name>
    <dbReference type="NCBI Taxonomy" id="118510"/>
    <lineage>
        <taxon>Eukaryota</taxon>
        <taxon>Viridiplantae</taxon>
        <taxon>Streptophyta</taxon>
        <taxon>Embryophyta</taxon>
        <taxon>Tracheophyta</taxon>
        <taxon>Spermatophyta</taxon>
        <taxon>Magnoliopsida</taxon>
        <taxon>eudicotyledons</taxon>
        <taxon>Gunneridae</taxon>
        <taxon>Pentapetalae</taxon>
        <taxon>asterids</taxon>
        <taxon>campanulids</taxon>
        <taxon>Asterales</taxon>
        <taxon>Asteraceae</taxon>
        <taxon>Asteroideae</taxon>
        <taxon>Anthemideae</taxon>
        <taxon>Anthemidinae</taxon>
        <taxon>Tanacetum</taxon>
    </lineage>
</organism>